<dbReference type="CDD" id="cd16017">
    <property type="entry name" value="LptA"/>
    <property type="match status" value="1"/>
</dbReference>
<evidence type="ECO:0000259" key="8">
    <source>
        <dbReference type="Pfam" id="PF00884"/>
    </source>
</evidence>
<reference evidence="9 10" key="1">
    <citation type="submission" date="2024-02" db="EMBL/GenBank/DDBJ databases">
        <title>Whole genome of MDR Enterobacteriaceae from southern Thailand.</title>
        <authorList>
            <person name="Surachat K."/>
        </authorList>
    </citation>
    <scope>NUCLEOTIDE SEQUENCE [LARGE SCALE GENOMIC DNA]</scope>
    <source>
        <strain evidence="9 10">PSU_29</strain>
    </source>
</reference>
<evidence type="ECO:0000256" key="3">
    <source>
        <dbReference type="ARBA" id="ARBA00022679"/>
    </source>
</evidence>
<dbReference type="InterPro" id="IPR058130">
    <property type="entry name" value="PEA_transf_C"/>
</dbReference>
<keyword evidence="3 9" id="KW-0808">Transferase</keyword>
<keyword evidence="10" id="KW-1185">Reference proteome</keyword>
<comment type="caution">
    <text evidence="9">The sequence shown here is derived from an EMBL/GenBank/DDBJ whole genome shotgun (WGS) entry which is preliminary data.</text>
</comment>
<dbReference type="Proteomes" id="UP001411173">
    <property type="component" value="Unassembled WGS sequence"/>
</dbReference>
<feature type="domain" description="Sulfatase N-terminal" evidence="8">
    <location>
        <begin position="67"/>
        <end position="332"/>
    </location>
</feature>
<dbReference type="PANTHER" id="PTHR30443:SF4">
    <property type="entry name" value="PHOSPHOETHANOLAMINE TRANSFERASE OPGE-RELATED"/>
    <property type="match status" value="1"/>
</dbReference>
<dbReference type="InterPro" id="IPR040423">
    <property type="entry name" value="PEA_transferase"/>
</dbReference>
<proteinExistence type="inferred from homology"/>
<comment type="similarity">
    <text evidence="7">Belongs to the phosphoethanolamine transferase family.</text>
</comment>
<keyword evidence="4" id="KW-0812">Transmembrane</keyword>
<evidence type="ECO:0000256" key="4">
    <source>
        <dbReference type="ARBA" id="ARBA00022692"/>
    </source>
</evidence>
<dbReference type="RefSeq" id="WP_343195038.1">
    <property type="nucleotide sequence ID" value="NZ_JBCIVJ010000049.1"/>
</dbReference>
<protein>
    <submittedName>
        <fullName evidence="9">Phosphoethanolamine transferase</fullName>
    </submittedName>
</protein>
<feature type="non-terminal residue" evidence="9">
    <location>
        <position position="1"/>
    </location>
</feature>
<organism evidence="9 10">
    <name type="scientific">Phytobacter palmae</name>
    <dbReference type="NCBI Taxonomy" id="1855371"/>
    <lineage>
        <taxon>Bacteria</taxon>
        <taxon>Pseudomonadati</taxon>
        <taxon>Pseudomonadota</taxon>
        <taxon>Gammaproteobacteria</taxon>
        <taxon>Enterobacterales</taxon>
        <taxon>Enterobacteriaceae</taxon>
        <taxon>Phytobacter</taxon>
    </lineage>
</organism>
<dbReference type="PANTHER" id="PTHR30443">
    <property type="entry name" value="INNER MEMBRANE PROTEIN"/>
    <property type="match status" value="1"/>
</dbReference>
<keyword evidence="5" id="KW-1133">Transmembrane helix</keyword>
<evidence type="ECO:0000256" key="1">
    <source>
        <dbReference type="ARBA" id="ARBA00004651"/>
    </source>
</evidence>
<name>A0ABU9VD14_9ENTR</name>
<evidence type="ECO:0000313" key="10">
    <source>
        <dbReference type="Proteomes" id="UP001411173"/>
    </source>
</evidence>
<sequence length="373" mass="41796">VFFVISSTWSAIRQGGILNGDIALPEIRFVKDLYSAYKKVEGDRVSYSLIIKSKSIWSPNKSRGEYKNYILVIGESARRDYVHSFGGKYSNTPWLDSAPAMIFDNYISAGPSTMISLTNTLSLRKGSVLELNNNVVTLASKAGFETWWLSNQGSKGHFDSPISLIGHSADYSEFIKSGSSDDRLISPDENLLPLLDVALNKNKNENKLIVLHLMGSHPKACIRTNNTYDIDVGAKEVSCYIKSIEMTDQFLSKVISLANQTGESWSVMYFSDHGLSYVNKDTQGAYLTHGDKTKENYEVPFFIINSNSEIKEVVHQPRSALDFMTTFSQWLKISDRNIPSACNMLSNENCSNEDYVIDFNGNYIKFNDLPSVP</sequence>
<keyword evidence="6" id="KW-0472">Membrane</keyword>
<accession>A0ABU9VD14</accession>
<dbReference type="GO" id="GO:0016740">
    <property type="term" value="F:transferase activity"/>
    <property type="evidence" value="ECO:0007669"/>
    <property type="project" value="UniProtKB-KW"/>
</dbReference>
<dbReference type="EMBL" id="JBCIVJ010000049">
    <property type="protein sequence ID" value="MEN0582312.1"/>
    <property type="molecule type" value="Genomic_DNA"/>
</dbReference>
<gene>
    <name evidence="9" type="ORF">AAIG39_25435</name>
</gene>
<dbReference type="Pfam" id="PF00884">
    <property type="entry name" value="Sulfatase"/>
    <property type="match status" value="1"/>
</dbReference>
<evidence type="ECO:0000256" key="2">
    <source>
        <dbReference type="ARBA" id="ARBA00022475"/>
    </source>
</evidence>
<evidence type="ECO:0000313" key="9">
    <source>
        <dbReference type="EMBL" id="MEN0582312.1"/>
    </source>
</evidence>
<evidence type="ECO:0000256" key="6">
    <source>
        <dbReference type="ARBA" id="ARBA00023136"/>
    </source>
</evidence>
<evidence type="ECO:0000256" key="5">
    <source>
        <dbReference type="ARBA" id="ARBA00022989"/>
    </source>
</evidence>
<keyword evidence="2" id="KW-1003">Cell membrane</keyword>
<dbReference type="SUPFAM" id="SSF53649">
    <property type="entry name" value="Alkaline phosphatase-like"/>
    <property type="match status" value="1"/>
</dbReference>
<comment type="subcellular location">
    <subcellularLocation>
        <location evidence="1">Cell membrane</location>
        <topology evidence="1">Multi-pass membrane protein</topology>
    </subcellularLocation>
</comment>
<dbReference type="Gene3D" id="3.40.720.10">
    <property type="entry name" value="Alkaline Phosphatase, subunit A"/>
    <property type="match status" value="1"/>
</dbReference>
<dbReference type="InterPro" id="IPR017850">
    <property type="entry name" value="Alkaline_phosphatase_core_sf"/>
</dbReference>
<evidence type="ECO:0000256" key="7">
    <source>
        <dbReference type="ARBA" id="ARBA00038481"/>
    </source>
</evidence>
<dbReference type="InterPro" id="IPR000917">
    <property type="entry name" value="Sulfatase_N"/>
</dbReference>